<name>A0ABX5ZT26_STRTE</name>
<sequence length="138" mass="15047">MAPLLNPYLNFDGNARQAMEYYEEVFGGELSLHTFGEAGGAGEEHADKIMHGMLTATADGFTIMGSDMPPGMEHTSGNNFAVSLSGEEEGTLRGYWDKLSDGGQVSVPLERQMWGDIFGMCTDRFGIPWMVNISTRQG</sequence>
<dbReference type="Proteomes" id="UP000324308">
    <property type="component" value="Chromosome"/>
</dbReference>
<dbReference type="Pfam" id="PF00903">
    <property type="entry name" value="Glyoxalase"/>
    <property type="match status" value="1"/>
</dbReference>
<organism evidence="2 3">
    <name type="scientific">Streptomyces tendae</name>
    <dbReference type="NCBI Taxonomy" id="1932"/>
    <lineage>
        <taxon>Bacteria</taxon>
        <taxon>Bacillati</taxon>
        <taxon>Actinomycetota</taxon>
        <taxon>Actinomycetes</taxon>
        <taxon>Kitasatosporales</taxon>
        <taxon>Streptomycetaceae</taxon>
        <taxon>Streptomyces</taxon>
    </lineage>
</organism>
<dbReference type="PANTHER" id="PTHR33990:SF1">
    <property type="entry name" value="PROTEIN YJDN"/>
    <property type="match status" value="1"/>
</dbReference>
<feature type="domain" description="Glyoxalase/fosfomycin resistance/dioxygenase" evidence="1">
    <location>
        <begin position="9"/>
        <end position="131"/>
    </location>
</feature>
<dbReference type="PANTHER" id="PTHR33990">
    <property type="entry name" value="PROTEIN YJDN-RELATED"/>
    <property type="match status" value="1"/>
</dbReference>
<accession>A0ABX5ZT26</accession>
<protein>
    <submittedName>
        <fullName evidence="2">VOC family protein</fullName>
    </submittedName>
</protein>
<dbReference type="RefSeq" id="WP_145824598.1">
    <property type="nucleotide sequence ID" value="NZ_CP043959.1"/>
</dbReference>
<dbReference type="EMBL" id="CP043959">
    <property type="protein sequence ID" value="QER87370.1"/>
    <property type="molecule type" value="Genomic_DNA"/>
</dbReference>
<dbReference type="Gene3D" id="3.10.180.10">
    <property type="entry name" value="2,3-Dihydroxybiphenyl 1,2-Dioxygenase, domain 1"/>
    <property type="match status" value="1"/>
</dbReference>
<reference evidence="2 3" key="1">
    <citation type="submission" date="2019-09" db="EMBL/GenBank/DDBJ databases">
        <title>Draft genome sequence of the Ebosin-producing strain Streptomyces sp. 139.</title>
        <authorList>
            <person name="Ai L."/>
            <person name="Geng M."/>
            <person name="Ma M."/>
            <person name="Bai L."/>
        </authorList>
    </citation>
    <scope>NUCLEOTIDE SEQUENCE [LARGE SCALE GENOMIC DNA]</scope>
    <source>
        <strain evidence="2 3">139</strain>
    </source>
</reference>
<evidence type="ECO:0000259" key="1">
    <source>
        <dbReference type="Pfam" id="PF00903"/>
    </source>
</evidence>
<dbReference type="InterPro" id="IPR004360">
    <property type="entry name" value="Glyas_Fos-R_dOase_dom"/>
</dbReference>
<evidence type="ECO:0000313" key="3">
    <source>
        <dbReference type="Proteomes" id="UP000324308"/>
    </source>
</evidence>
<dbReference type="CDD" id="cd06588">
    <property type="entry name" value="PhnB_like"/>
    <property type="match status" value="1"/>
</dbReference>
<keyword evidence="3" id="KW-1185">Reference proteome</keyword>
<dbReference type="InterPro" id="IPR028973">
    <property type="entry name" value="PhnB-like"/>
</dbReference>
<evidence type="ECO:0000313" key="2">
    <source>
        <dbReference type="EMBL" id="QER87370.1"/>
    </source>
</evidence>
<gene>
    <name evidence="2" type="ORF">F3L20_17040</name>
</gene>
<dbReference type="SUPFAM" id="SSF54593">
    <property type="entry name" value="Glyoxalase/Bleomycin resistance protein/Dihydroxybiphenyl dioxygenase"/>
    <property type="match status" value="1"/>
</dbReference>
<proteinExistence type="predicted"/>
<dbReference type="InterPro" id="IPR029068">
    <property type="entry name" value="Glyas_Bleomycin-R_OHBP_Dase"/>
</dbReference>